<dbReference type="Proteomes" id="UP000663852">
    <property type="component" value="Unassembled WGS sequence"/>
</dbReference>
<comment type="caution">
    <text evidence="2">The sequence shown here is derived from an EMBL/GenBank/DDBJ whole genome shotgun (WGS) entry which is preliminary data.</text>
</comment>
<name>A0A814J640_ADIRI</name>
<sequence length="66" mass="7585">MNIKRKIIVLVISLLSLIMIPVIIVLPILFNQIEHVPTLNTTLTLYINSSISRIEDNYRATTDRHV</sequence>
<keyword evidence="1" id="KW-0812">Transmembrane</keyword>
<reference evidence="2" key="1">
    <citation type="submission" date="2021-02" db="EMBL/GenBank/DDBJ databases">
        <authorList>
            <person name="Nowell W R."/>
        </authorList>
    </citation>
    <scope>NUCLEOTIDE SEQUENCE</scope>
</reference>
<evidence type="ECO:0000313" key="3">
    <source>
        <dbReference type="Proteomes" id="UP000663852"/>
    </source>
</evidence>
<dbReference type="AlphaFoldDB" id="A0A814J640"/>
<protein>
    <submittedName>
        <fullName evidence="2">Uncharacterized protein</fullName>
    </submittedName>
</protein>
<keyword evidence="1" id="KW-1133">Transmembrane helix</keyword>
<feature type="transmembrane region" description="Helical" evidence="1">
    <location>
        <begin position="7"/>
        <end position="30"/>
    </location>
</feature>
<keyword evidence="1" id="KW-0472">Membrane</keyword>
<evidence type="ECO:0000256" key="1">
    <source>
        <dbReference type="SAM" id="Phobius"/>
    </source>
</evidence>
<gene>
    <name evidence="2" type="ORF">EDS130_LOCUS16516</name>
</gene>
<organism evidence="2 3">
    <name type="scientific">Adineta ricciae</name>
    <name type="common">Rotifer</name>
    <dbReference type="NCBI Taxonomy" id="249248"/>
    <lineage>
        <taxon>Eukaryota</taxon>
        <taxon>Metazoa</taxon>
        <taxon>Spiralia</taxon>
        <taxon>Gnathifera</taxon>
        <taxon>Rotifera</taxon>
        <taxon>Eurotatoria</taxon>
        <taxon>Bdelloidea</taxon>
        <taxon>Adinetida</taxon>
        <taxon>Adinetidae</taxon>
        <taxon>Adineta</taxon>
    </lineage>
</organism>
<proteinExistence type="predicted"/>
<evidence type="ECO:0000313" key="2">
    <source>
        <dbReference type="EMBL" id="CAF1033091.1"/>
    </source>
</evidence>
<accession>A0A814J640</accession>
<dbReference type="EMBL" id="CAJNOJ010000072">
    <property type="protein sequence ID" value="CAF1033091.1"/>
    <property type="molecule type" value="Genomic_DNA"/>
</dbReference>